<dbReference type="AlphaFoldDB" id="A0ABD5LWH9"/>
<dbReference type="RefSeq" id="WP_235977845.1">
    <property type="nucleotide sequence ID" value="NZ_JADOZD010000001.1"/>
</dbReference>
<name>A0ABD5LWH9_PROMI</name>
<evidence type="ECO:0000313" key="1">
    <source>
        <dbReference type="EMBL" id="MEY2344911.1"/>
    </source>
</evidence>
<accession>A0ABD5LWH9</accession>
<protein>
    <submittedName>
        <fullName evidence="1">Uncharacterized protein</fullName>
    </submittedName>
</protein>
<sequence>MGGFKKININDDIERITLEIVKYIKEHSVELPFNIESVRRVLIENYIYILTYKNEYAANDF</sequence>
<comment type="caution">
    <text evidence="1">The sequence shown here is derived from an EMBL/GenBank/DDBJ whole genome shotgun (WGS) entry which is preliminary data.</text>
</comment>
<reference evidence="1" key="1">
    <citation type="submission" date="2021-05" db="EMBL/GenBank/DDBJ databases">
        <title>First report of NDM-5 and VEB-6 producing Proteus mirabilis isolated from blood of a sepsis patient in Kolkata, India.</title>
        <authorList>
            <person name="Halder G."/>
            <person name="Chaudhuri B."/>
            <person name="Dutta S."/>
        </authorList>
    </citation>
    <scope>NUCLEOTIDE SEQUENCE [LARGE SCALE GENOMIC DNA]</scope>
    <source>
        <strain evidence="1">7049</strain>
    </source>
</reference>
<organism evidence="1">
    <name type="scientific">Proteus mirabilis</name>
    <dbReference type="NCBI Taxonomy" id="584"/>
    <lineage>
        <taxon>Bacteria</taxon>
        <taxon>Pseudomonadati</taxon>
        <taxon>Pseudomonadota</taxon>
        <taxon>Gammaproteobacteria</taxon>
        <taxon>Enterobacterales</taxon>
        <taxon>Morganellaceae</taxon>
        <taxon>Proteus</taxon>
    </lineage>
</organism>
<dbReference type="EMBL" id="JADQCH020000002">
    <property type="protein sequence ID" value="MEY2344911.1"/>
    <property type="molecule type" value="Genomic_DNA"/>
</dbReference>
<gene>
    <name evidence="1" type="ORF">I3679_016130</name>
</gene>
<proteinExistence type="predicted"/>